<dbReference type="PANTHER" id="PTHR30472">
    <property type="entry name" value="FERRIC ENTEROBACTIN TRANSPORT SYSTEM PERMEASE PROTEIN"/>
    <property type="match status" value="1"/>
</dbReference>
<feature type="transmembrane region" description="Helical" evidence="8">
    <location>
        <begin position="165"/>
        <end position="192"/>
    </location>
</feature>
<dbReference type="GO" id="GO:0033214">
    <property type="term" value="P:siderophore-iron import into cell"/>
    <property type="evidence" value="ECO:0007669"/>
    <property type="project" value="TreeGrafter"/>
</dbReference>
<evidence type="ECO:0000256" key="2">
    <source>
        <dbReference type="ARBA" id="ARBA00007935"/>
    </source>
</evidence>
<dbReference type="PANTHER" id="PTHR30472:SF25">
    <property type="entry name" value="ABC TRANSPORTER PERMEASE PROTEIN MJ0876-RELATED"/>
    <property type="match status" value="1"/>
</dbReference>
<evidence type="ECO:0000313" key="10">
    <source>
        <dbReference type="Proteomes" id="UP000319897"/>
    </source>
</evidence>
<protein>
    <submittedName>
        <fullName evidence="9">Iron ABC transporter permease</fullName>
    </submittedName>
</protein>
<accession>A0A501XPR3</accession>
<evidence type="ECO:0000256" key="8">
    <source>
        <dbReference type="SAM" id="Phobius"/>
    </source>
</evidence>
<feature type="transmembrane region" description="Helical" evidence="8">
    <location>
        <begin position="22"/>
        <end position="39"/>
    </location>
</feature>
<organism evidence="9 10">
    <name type="scientific">Sandaracinobacter neustonicus</name>
    <dbReference type="NCBI Taxonomy" id="1715348"/>
    <lineage>
        <taxon>Bacteria</taxon>
        <taxon>Pseudomonadati</taxon>
        <taxon>Pseudomonadota</taxon>
        <taxon>Alphaproteobacteria</taxon>
        <taxon>Sphingomonadales</taxon>
        <taxon>Sphingosinicellaceae</taxon>
        <taxon>Sandaracinobacter</taxon>
    </lineage>
</organism>
<evidence type="ECO:0000256" key="6">
    <source>
        <dbReference type="ARBA" id="ARBA00022989"/>
    </source>
</evidence>
<comment type="subcellular location">
    <subcellularLocation>
        <location evidence="1">Cell membrane</location>
        <topology evidence="1">Multi-pass membrane protein</topology>
    </subcellularLocation>
</comment>
<comment type="caution">
    <text evidence="9">The sequence shown here is derived from an EMBL/GenBank/DDBJ whole genome shotgun (WGS) entry which is preliminary data.</text>
</comment>
<evidence type="ECO:0000256" key="5">
    <source>
        <dbReference type="ARBA" id="ARBA00022692"/>
    </source>
</evidence>
<dbReference type="Proteomes" id="UP000319897">
    <property type="component" value="Unassembled WGS sequence"/>
</dbReference>
<feature type="transmembrane region" description="Helical" evidence="8">
    <location>
        <begin position="263"/>
        <end position="288"/>
    </location>
</feature>
<keyword evidence="10" id="KW-1185">Reference proteome</keyword>
<feature type="transmembrane region" description="Helical" evidence="8">
    <location>
        <begin position="213"/>
        <end position="231"/>
    </location>
</feature>
<evidence type="ECO:0000256" key="3">
    <source>
        <dbReference type="ARBA" id="ARBA00022448"/>
    </source>
</evidence>
<dbReference type="FunFam" id="1.10.3470.10:FF:000001">
    <property type="entry name" value="Vitamin B12 ABC transporter permease BtuC"/>
    <property type="match status" value="1"/>
</dbReference>
<feature type="transmembrane region" description="Helical" evidence="8">
    <location>
        <begin position="329"/>
        <end position="348"/>
    </location>
</feature>
<gene>
    <name evidence="9" type="ORF">FJQ54_05755</name>
</gene>
<dbReference type="Gene3D" id="1.10.3470.10">
    <property type="entry name" value="ABC transporter involved in vitamin B12 uptake, BtuC"/>
    <property type="match status" value="1"/>
</dbReference>
<keyword evidence="6 8" id="KW-1133">Transmembrane helix</keyword>
<keyword evidence="4" id="KW-1003">Cell membrane</keyword>
<reference evidence="9 10" key="1">
    <citation type="submission" date="2019-06" db="EMBL/GenBank/DDBJ databases">
        <authorList>
            <person name="Lee I."/>
            <person name="Jang G.I."/>
            <person name="Hwang C.Y."/>
        </authorList>
    </citation>
    <scope>NUCLEOTIDE SEQUENCE [LARGE SCALE GENOMIC DNA]</scope>
    <source>
        <strain evidence="9 10">PAMC 28131</strain>
    </source>
</reference>
<dbReference type="RefSeq" id="WP_140927460.1">
    <property type="nucleotide sequence ID" value="NZ_VFSU01000017.1"/>
</dbReference>
<feature type="transmembrane region" description="Helical" evidence="8">
    <location>
        <begin position="300"/>
        <end position="323"/>
    </location>
</feature>
<evidence type="ECO:0000313" key="9">
    <source>
        <dbReference type="EMBL" id="TPE62688.1"/>
    </source>
</evidence>
<dbReference type="GO" id="GO:0022857">
    <property type="term" value="F:transmembrane transporter activity"/>
    <property type="evidence" value="ECO:0007669"/>
    <property type="project" value="InterPro"/>
</dbReference>
<dbReference type="SUPFAM" id="SSF81345">
    <property type="entry name" value="ABC transporter involved in vitamin B12 uptake, BtuC"/>
    <property type="match status" value="1"/>
</dbReference>
<sequence length="355" mass="35928">MTAAVAAASSAPARLGRVGRTALLLALALFVSIVANLRLGAVPIEWRDLLALIGIGEGDPGALTVLTGIRLPRLLAALAVGATLGVSGAALQALFRNPLAEPGLLGVSTGAALGAAIWFVFGAGLFAGLASLDLLRPFILPLLSFAGALASVALVLWLGRSGGPGATVLMLLVGIGVNAIGAALIGLATYISTDTEMRALSMWMLGSFAQTEWAVLAPALLLIALATTALIRTHRALDLLALGEAPARHLGIDTDRLRLKLGLLTAVAVGAAVSLSGVIGFVGLVVPHMLRMAVGPAHRALLPLCAMGGAALLATADLAARLVALPAEAPVGVIMALVGAPVFLSMLIRTRRAWL</sequence>
<feature type="transmembrane region" description="Helical" evidence="8">
    <location>
        <begin position="138"/>
        <end position="159"/>
    </location>
</feature>
<dbReference type="AlphaFoldDB" id="A0A501XPR3"/>
<dbReference type="EMBL" id="VFSU01000017">
    <property type="protein sequence ID" value="TPE62688.1"/>
    <property type="molecule type" value="Genomic_DNA"/>
</dbReference>
<evidence type="ECO:0000256" key="4">
    <source>
        <dbReference type="ARBA" id="ARBA00022475"/>
    </source>
</evidence>
<feature type="transmembrane region" description="Helical" evidence="8">
    <location>
        <begin position="74"/>
        <end position="95"/>
    </location>
</feature>
<dbReference type="OrthoDB" id="9811975at2"/>
<proteinExistence type="inferred from homology"/>
<dbReference type="Pfam" id="PF01032">
    <property type="entry name" value="FecCD"/>
    <property type="match status" value="1"/>
</dbReference>
<dbReference type="InterPro" id="IPR037294">
    <property type="entry name" value="ABC_BtuC-like"/>
</dbReference>
<name>A0A501XPR3_9SPHN</name>
<keyword evidence="5 8" id="KW-0812">Transmembrane</keyword>
<dbReference type="GO" id="GO:0005886">
    <property type="term" value="C:plasma membrane"/>
    <property type="evidence" value="ECO:0007669"/>
    <property type="project" value="UniProtKB-SubCell"/>
</dbReference>
<dbReference type="InterPro" id="IPR000522">
    <property type="entry name" value="ABC_transptr_permease_BtuC"/>
</dbReference>
<comment type="similarity">
    <text evidence="2">Belongs to the binding-protein-dependent transport system permease family. FecCD subfamily.</text>
</comment>
<dbReference type="CDD" id="cd06550">
    <property type="entry name" value="TM_ABC_iron-siderophores_like"/>
    <property type="match status" value="1"/>
</dbReference>
<evidence type="ECO:0000256" key="1">
    <source>
        <dbReference type="ARBA" id="ARBA00004651"/>
    </source>
</evidence>
<evidence type="ECO:0000256" key="7">
    <source>
        <dbReference type="ARBA" id="ARBA00023136"/>
    </source>
</evidence>
<feature type="transmembrane region" description="Helical" evidence="8">
    <location>
        <begin position="107"/>
        <end position="126"/>
    </location>
</feature>
<keyword evidence="7 8" id="KW-0472">Membrane</keyword>
<keyword evidence="3" id="KW-0813">Transport</keyword>